<evidence type="ECO:0000313" key="3">
    <source>
        <dbReference type="Proteomes" id="UP001518925"/>
    </source>
</evidence>
<organism evidence="2 3">
    <name type="scientific">Bacillus suaedaesalsae</name>
    <dbReference type="NCBI Taxonomy" id="2810349"/>
    <lineage>
        <taxon>Bacteria</taxon>
        <taxon>Bacillati</taxon>
        <taxon>Bacillota</taxon>
        <taxon>Bacilli</taxon>
        <taxon>Bacillales</taxon>
        <taxon>Bacillaceae</taxon>
        <taxon>Bacillus</taxon>
    </lineage>
</organism>
<dbReference type="Proteomes" id="UP001518925">
    <property type="component" value="Unassembled WGS sequence"/>
</dbReference>
<sequence>MSPLAIVLWSLLFFAILYVVIETAVRRGIDSSETNELLRELVEIHRNQSNKSAS</sequence>
<accession>A0ABS2DFZ9</accession>
<protein>
    <recommendedName>
        <fullName evidence="4">CcmD family protein</fullName>
    </recommendedName>
</protein>
<gene>
    <name evidence="2" type="ORF">JR050_06910</name>
</gene>
<evidence type="ECO:0000256" key="1">
    <source>
        <dbReference type="SAM" id="Phobius"/>
    </source>
</evidence>
<feature type="transmembrane region" description="Helical" evidence="1">
    <location>
        <begin position="6"/>
        <end position="25"/>
    </location>
</feature>
<evidence type="ECO:0000313" key="2">
    <source>
        <dbReference type="EMBL" id="MBM6617405.1"/>
    </source>
</evidence>
<keyword evidence="3" id="KW-1185">Reference proteome</keyword>
<keyword evidence="1" id="KW-0812">Transmembrane</keyword>
<reference evidence="2 3" key="1">
    <citation type="submission" date="2021-02" db="EMBL/GenBank/DDBJ databases">
        <title>Bacillus sp. RD4P76, an endophyte from a halophyte.</title>
        <authorList>
            <person name="Sun J.-Q."/>
        </authorList>
    </citation>
    <scope>NUCLEOTIDE SEQUENCE [LARGE SCALE GENOMIC DNA]</scope>
    <source>
        <strain evidence="2 3">RD4P76</strain>
    </source>
</reference>
<proteinExistence type="predicted"/>
<keyword evidence="1" id="KW-0472">Membrane</keyword>
<dbReference type="EMBL" id="JAFELM010000021">
    <property type="protein sequence ID" value="MBM6617405.1"/>
    <property type="molecule type" value="Genomic_DNA"/>
</dbReference>
<dbReference type="RefSeq" id="WP_204202775.1">
    <property type="nucleotide sequence ID" value="NZ_JAFELM010000021.1"/>
</dbReference>
<comment type="caution">
    <text evidence="2">The sequence shown here is derived from an EMBL/GenBank/DDBJ whole genome shotgun (WGS) entry which is preliminary data.</text>
</comment>
<name>A0ABS2DFZ9_9BACI</name>
<evidence type="ECO:0008006" key="4">
    <source>
        <dbReference type="Google" id="ProtNLM"/>
    </source>
</evidence>
<keyword evidence="1" id="KW-1133">Transmembrane helix</keyword>